<dbReference type="RefSeq" id="XP_029296755.1">
    <property type="nucleotide sequence ID" value="XM_029440895.1"/>
</dbReference>
<protein>
    <submittedName>
        <fullName evidence="2 3">Uncharacterized protein LOC115014211 isoform X1</fullName>
    </submittedName>
</protein>
<reference evidence="2 3" key="1">
    <citation type="submission" date="2025-04" db="UniProtKB">
        <authorList>
            <consortium name="RefSeq"/>
        </authorList>
    </citation>
    <scope>IDENTIFICATION</scope>
</reference>
<dbReference type="RefSeq" id="XP_029296753.1">
    <property type="nucleotide sequence ID" value="XM_029440893.1"/>
</dbReference>
<name>A0A6J2QEA2_COTGO</name>
<evidence type="ECO:0000313" key="2">
    <source>
        <dbReference type="RefSeq" id="XP_029296753.1"/>
    </source>
</evidence>
<dbReference type="KEGG" id="cgob:115014211"/>
<accession>A0A6J2QEA2</accession>
<dbReference type="Proteomes" id="UP000504630">
    <property type="component" value="Chromosome 10"/>
</dbReference>
<proteinExistence type="predicted"/>
<organism evidence="1 2">
    <name type="scientific">Cottoperca gobio</name>
    <name type="common">Frogmouth</name>
    <name type="synonym">Aphritis gobio</name>
    <dbReference type="NCBI Taxonomy" id="56716"/>
    <lineage>
        <taxon>Eukaryota</taxon>
        <taxon>Metazoa</taxon>
        <taxon>Chordata</taxon>
        <taxon>Craniata</taxon>
        <taxon>Vertebrata</taxon>
        <taxon>Euteleostomi</taxon>
        <taxon>Actinopterygii</taxon>
        <taxon>Neopterygii</taxon>
        <taxon>Teleostei</taxon>
        <taxon>Neoteleostei</taxon>
        <taxon>Acanthomorphata</taxon>
        <taxon>Eupercaria</taxon>
        <taxon>Perciformes</taxon>
        <taxon>Notothenioidei</taxon>
        <taxon>Bovichtidae</taxon>
        <taxon>Cottoperca</taxon>
    </lineage>
</organism>
<gene>
    <name evidence="2 3" type="primary">LOC115014211</name>
</gene>
<dbReference type="GeneID" id="115014211"/>
<evidence type="ECO:0000313" key="3">
    <source>
        <dbReference type="RefSeq" id="XP_029296755.1"/>
    </source>
</evidence>
<dbReference type="OrthoDB" id="8446784at2759"/>
<sequence length="383" mass="42943">MTGIYYAMVNLTQRDVGRYVLRDKEQKEESAFIVEVKAKTNAFHRMPREHLRFTSDLQPNSCNIKFFPESGREPRERTINIVRQGRLQEGLDKFACVGFDLIKPCGISNDDLQMSCKGRYEIKDQNGDTALEVSLEMEPKTKIFDRKPGEQLSFTFDLEPSSCNIYFFPEGDSGPGKSIVGQGRLQLHSDEFDCVGFDLIKPCGISNDDLQMSCQGRYQIKDQNGDTAVEVTLEMEPLSYATSPIGISAGVFLSSLFCCCVRRCCRKSASKEDKSESEAPEPDVQYQVYDLEPVRLRPDHLSEPSGTHYPAQPPYTPTDPLIHNHPTVDVPPAYSEVSAPPVPVHSDSEPRYELKGMTFPSAPPLSSESTTCDVYTSAKFNFL</sequence>
<evidence type="ECO:0000313" key="1">
    <source>
        <dbReference type="Proteomes" id="UP000504630"/>
    </source>
</evidence>
<keyword evidence="1" id="KW-1185">Reference proteome</keyword>
<dbReference type="AlphaFoldDB" id="A0A6J2QEA2"/>